<dbReference type="Gene3D" id="3.40.50.2300">
    <property type="match status" value="1"/>
</dbReference>
<dbReference type="EMBL" id="CP042239">
    <property type="protein sequence ID" value="QDX26114.1"/>
    <property type="molecule type" value="Genomic_DNA"/>
</dbReference>
<gene>
    <name evidence="3" type="ORF">FPZ54_08810</name>
</gene>
<dbReference type="SUPFAM" id="SSF52172">
    <property type="entry name" value="CheY-like"/>
    <property type="match status" value="1"/>
</dbReference>
<protein>
    <submittedName>
        <fullName evidence="3">Response regulator</fullName>
    </submittedName>
</protein>
<feature type="domain" description="Response regulatory" evidence="2">
    <location>
        <begin position="7"/>
        <end position="120"/>
    </location>
</feature>
<accession>A0A518RFB6</accession>
<evidence type="ECO:0000259" key="2">
    <source>
        <dbReference type="PROSITE" id="PS50110"/>
    </source>
</evidence>
<dbReference type="RefSeq" id="WP_145846492.1">
    <property type="nucleotide sequence ID" value="NZ_CP042239.1"/>
</dbReference>
<keyword evidence="1" id="KW-0597">Phosphoprotein</keyword>
<evidence type="ECO:0000256" key="1">
    <source>
        <dbReference type="PROSITE-ProRule" id="PRU00169"/>
    </source>
</evidence>
<dbReference type="GO" id="GO:0000160">
    <property type="term" value="P:phosphorelay signal transduction system"/>
    <property type="evidence" value="ECO:0007669"/>
    <property type="project" value="InterPro"/>
</dbReference>
<organism evidence="3 4">
    <name type="scientific">Sphingomonas suaedae</name>
    <dbReference type="NCBI Taxonomy" id="2599297"/>
    <lineage>
        <taxon>Bacteria</taxon>
        <taxon>Pseudomonadati</taxon>
        <taxon>Pseudomonadota</taxon>
        <taxon>Alphaproteobacteria</taxon>
        <taxon>Sphingomonadales</taxon>
        <taxon>Sphingomonadaceae</taxon>
        <taxon>Sphingomonas</taxon>
    </lineage>
</organism>
<feature type="modified residue" description="4-aspartylphosphate" evidence="1">
    <location>
        <position position="58"/>
    </location>
</feature>
<proteinExistence type="predicted"/>
<sequence length="126" mass="13439">MGNSKRIVLLVESDILIRSPLAEYLRECGYHVLEASGATEARQHVQAAASSIDVILADAAGDGGFALASWVREVQPGVAVVLAGSVDMAAEKAGNLCEQGPDIAKPYDHQLVLNRIRRMLASRDRG</sequence>
<dbReference type="PROSITE" id="PS50110">
    <property type="entry name" value="RESPONSE_REGULATORY"/>
    <property type="match status" value="1"/>
</dbReference>
<dbReference type="KEGG" id="ssua:FPZ54_08810"/>
<dbReference type="OrthoDB" id="9784719at2"/>
<name>A0A518RFB6_9SPHN</name>
<keyword evidence="4" id="KW-1185">Reference proteome</keyword>
<evidence type="ECO:0000313" key="4">
    <source>
        <dbReference type="Proteomes" id="UP000318055"/>
    </source>
</evidence>
<evidence type="ECO:0000313" key="3">
    <source>
        <dbReference type="EMBL" id="QDX26114.1"/>
    </source>
</evidence>
<dbReference type="Proteomes" id="UP000318055">
    <property type="component" value="Chromosome"/>
</dbReference>
<dbReference type="AlphaFoldDB" id="A0A518RFB6"/>
<reference evidence="3 4" key="1">
    <citation type="submission" date="2019-07" db="EMBL/GenBank/DDBJ databases">
        <title>Sphingomonas alkalisoli sp. nov., isolated from rhizosphere soil of Suaedae salsa.</title>
        <authorList>
            <person name="Zhang H."/>
            <person name="Xu L."/>
            <person name="Zhang J.-X."/>
            <person name="Sun J.-Q."/>
        </authorList>
    </citation>
    <scope>NUCLEOTIDE SEQUENCE [LARGE SCALE GENOMIC DNA]</scope>
    <source>
        <strain evidence="3 4">XS-10</strain>
    </source>
</reference>
<dbReference type="InterPro" id="IPR011006">
    <property type="entry name" value="CheY-like_superfamily"/>
</dbReference>
<dbReference type="InterPro" id="IPR001789">
    <property type="entry name" value="Sig_transdc_resp-reg_receiver"/>
</dbReference>